<name>A0AAE3HLK0_9GAMM</name>
<dbReference type="SUPFAM" id="SSF53067">
    <property type="entry name" value="Actin-like ATPase domain"/>
    <property type="match status" value="1"/>
</dbReference>
<dbReference type="PANTHER" id="PTHR32432:SF3">
    <property type="entry name" value="ETHANOLAMINE UTILIZATION PROTEIN EUTJ"/>
    <property type="match status" value="1"/>
</dbReference>
<keyword evidence="2" id="KW-1185">Reference proteome</keyword>
<dbReference type="EMBL" id="JANUCT010000024">
    <property type="protein sequence ID" value="MCS3904474.1"/>
    <property type="molecule type" value="Genomic_DNA"/>
</dbReference>
<gene>
    <name evidence="1" type="ORF">J2T55_002510</name>
</gene>
<dbReference type="Proteomes" id="UP001204445">
    <property type="component" value="Unassembled WGS sequence"/>
</dbReference>
<organism evidence="1 2">
    <name type="scientific">Methylohalomonas lacus</name>
    <dbReference type="NCBI Taxonomy" id="398773"/>
    <lineage>
        <taxon>Bacteria</taxon>
        <taxon>Pseudomonadati</taxon>
        <taxon>Pseudomonadota</taxon>
        <taxon>Gammaproteobacteria</taxon>
        <taxon>Methylohalomonadales</taxon>
        <taxon>Methylohalomonadaceae</taxon>
        <taxon>Methylohalomonas</taxon>
    </lineage>
</organism>
<sequence length="286" mass="31457">MREADLPPVLEHCQFVDVTAEKQSGSLAQLRKSLDLEDYECVSVMAPGSYHLLLVETPDVQPAELRAAVRWRVKDLIDFHVDDAVIDVFEVPNQKTAGRNTMMYAVVARASIVRQRIDMLTGAGINLAVVDIPELALRNLAALVPEDVGGVASVYLDAHTGLITITRQGVLYLSRQIDLGYEDLAASGSDNELLQEQADRIVIEIQRSLDYYESHFSQPNVANVIIMPSPGPATDLSSYLNNQLDLQVRELDLNQLLDQPATLDRSTQAHCLLAVGAALRQEGKSL</sequence>
<dbReference type="InterPro" id="IPR050696">
    <property type="entry name" value="FtsA/MreB"/>
</dbReference>
<protein>
    <submittedName>
        <fullName evidence="1">MSHA biogenesis protein MshI</fullName>
    </submittedName>
</protein>
<dbReference type="PANTHER" id="PTHR32432">
    <property type="entry name" value="CELL DIVISION PROTEIN FTSA-RELATED"/>
    <property type="match status" value="1"/>
</dbReference>
<reference evidence="1" key="1">
    <citation type="submission" date="2022-08" db="EMBL/GenBank/DDBJ databases">
        <title>Genomic Encyclopedia of Type Strains, Phase III (KMG-III): the genomes of soil and plant-associated and newly described type strains.</title>
        <authorList>
            <person name="Whitman W."/>
        </authorList>
    </citation>
    <scope>NUCLEOTIDE SEQUENCE</scope>
    <source>
        <strain evidence="1">HMT 1</strain>
    </source>
</reference>
<comment type="caution">
    <text evidence="1">The sequence shown here is derived from an EMBL/GenBank/DDBJ whole genome shotgun (WGS) entry which is preliminary data.</text>
</comment>
<dbReference type="RefSeq" id="WP_259057509.1">
    <property type="nucleotide sequence ID" value="NZ_JANUCT010000024.1"/>
</dbReference>
<dbReference type="AlphaFoldDB" id="A0AAE3HLK0"/>
<accession>A0AAE3HLK0</accession>
<dbReference type="InterPro" id="IPR043129">
    <property type="entry name" value="ATPase_NBD"/>
</dbReference>
<evidence type="ECO:0000313" key="1">
    <source>
        <dbReference type="EMBL" id="MCS3904474.1"/>
    </source>
</evidence>
<dbReference type="Gene3D" id="3.30.420.40">
    <property type="match status" value="2"/>
</dbReference>
<evidence type="ECO:0000313" key="2">
    <source>
        <dbReference type="Proteomes" id="UP001204445"/>
    </source>
</evidence>
<dbReference type="Gene3D" id="3.30.1490.300">
    <property type="match status" value="1"/>
</dbReference>
<proteinExistence type="predicted"/>